<dbReference type="Proteomes" id="UP000316304">
    <property type="component" value="Unassembled WGS sequence"/>
</dbReference>
<dbReference type="AlphaFoldDB" id="A0A5C6BGB9"/>
<reference evidence="1 2" key="1">
    <citation type="submission" date="2019-02" db="EMBL/GenBank/DDBJ databases">
        <title>Deep-cultivation of Planctomycetes and their phenomic and genomic characterization uncovers novel biology.</title>
        <authorList>
            <person name="Wiegand S."/>
            <person name="Jogler M."/>
            <person name="Boedeker C."/>
            <person name="Pinto D."/>
            <person name="Vollmers J."/>
            <person name="Rivas-Marin E."/>
            <person name="Kohn T."/>
            <person name="Peeters S.H."/>
            <person name="Heuer A."/>
            <person name="Rast P."/>
            <person name="Oberbeckmann S."/>
            <person name="Bunk B."/>
            <person name="Jeske O."/>
            <person name="Meyerdierks A."/>
            <person name="Storesund J.E."/>
            <person name="Kallscheuer N."/>
            <person name="Luecker S."/>
            <person name="Lage O.M."/>
            <person name="Pohl T."/>
            <person name="Merkel B.J."/>
            <person name="Hornburger P."/>
            <person name="Mueller R.-W."/>
            <person name="Bruemmer F."/>
            <person name="Labrenz M."/>
            <person name="Spormann A.M."/>
            <person name="Op Den Camp H."/>
            <person name="Overmann J."/>
            <person name="Amann R."/>
            <person name="Jetten M.S.M."/>
            <person name="Mascher T."/>
            <person name="Medema M.H."/>
            <person name="Devos D.P."/>
            <person name="Kaster A.-K."/>
            <person name="Ovreas L."/>
            <person name="Rohde M."/>
            <person name="Galperin M.Y."/>
            <person name="Jogler C."/>
        </authorList>
    </citation>
    <scope>NUCLEOTIDE SEQUENCE [LARGE SCALE GENOMIC DNA]</scope>
    <source>
        <strain evidence="1 2">Pla52o</strain>
    </source>
</reference>
<proteinExistence type="predicted"/>
<evidence type="ECO:0000313" key="1">
    <source>
        <dbReference type="EMBL" id="TWU10309.1"/>
    </source>
</evidence>
<sequence length="206" mass="23269">MERPVRVLIWWVARMAFGGWHEWHEWHEWQHEWHTSRKRQRGARRKKGTVLEIFLSSRGRIKRGEQVSVVDSASFAALHFKLSFPSTPQRVRARGVIPSVAELTPPTKILLARASQASKAIVGVKNLVGGTNRKVVGGTNPKVKLGQSACRLPQSINCVAENRGNARRLCGHFFIGNYRLRSQHRFASRARKLGSRCCSRRSLGSG</sequence>
<comment type="caution">
    <text evidence="1">The sequence shown here is derived from an EMBL/GenBank/DDBJ whole genome shotgun (WGS) entry which is preliminary data.</text>
</comment>
<organism evidence="1 2">
    <name type="scientific">Novipirellula galeiformis</name>
    <dbReference type="NCBI Taxonomy" id="2528004"/>
    <lineage>
        <taxon>Bacteria</taxon>
        <taxon>Pseudomonadati</taxon>
        <taxon>Planctomycetota</taxon>
        <taxon>Planctomycetia</taxon>
        <taxon>Pirellulales</taxon>
        <taxon>Pirellulaceae</taxon>
        <taxon>Novipirellula</taxon>
    </lineage>
</organism>
<evidence type="ECO:0000313" key="2">
    <source>
        <dbReference type="Proteomes" id="UP000316304"/>
    </source>
</evidence>
<gene>
    <name evidence="1" type="ORF">Pla52o_56820</name>
</gene>
<accession>A0A5C6BGB9</accession>
<keyword evidence="2" id="KW-1185">Reference proteome</keyword>
<protein>
    <submittedName>
        <fullName evidence="1">Uncharacterized protein</fullName>
    </submittedName>
</protein>
<dbReference type="EMBL" id="SJPT01000019">
    <property type="protein sequence ID" value="TWU10309.1"/>
    <property type="molecule type" value="Genomic_DNA"/>
</dbReference>
<name>A0A5C6BGB9_9BACT</name>